<evidence type="ECO:0000256" key="5">
    <source>
        <dbReference type="ARBA" id="ARBA00022692"/>
    </source>
</evidence>
<evidence type="ECO:0000313" key="11">
    <source>
        <dbReference type="Proteomes" id="UP000824321"/>
    </source>
</evidence>
<gene>
    <name evidence="10" type="ORF">K3136_06660</name>
</gene>
<evidence type="ECO:0000256" key="1">
    <source>
        <dbReference type="ARBA" id="ARBA00004429"/>
    </source>
</evidence>
<keyword evidence="6 9" id="KW-1133">Transmembrane helix</keyword>
<keyword evidence="11" id="KW-1185">Reference proteome</keyword>
<dbReference type="PANTHER" id="PTHR30574:SF1">
    <property type="entry name" value="SULPHUR TRANSPORT DOMAIN-CONTAINING PROTEIN"/>
    <property type="match status" value="1"/>
</dbReference>
<evidence type="ECO:0000256" key="2">
    <source>
        <dbReference type="ARBA" id="ARBA00022448"/>
    </source>
</evidence>
<dbReference type="EMBL" id="CP081294">
    <property type="protein sequence ID" value="QZD96531.1"/>
    <property type="molecule type" value="Genomic_DNA"/>
</dbReference>
<protein>
    <submittedName>
        <fullName evidence="10">YeeE/YedE family protein</fullName>
    </submittedName>
</protein>
<dbReference type="Proteomes" id="UP000824321">
    <property type="component" value="Chromosome"/>
</dbReference>
<evidence type="ECO:0000256" key="7">
    <source>
        <dbReference type="ARBA" id="ARBA00023136"/>
    </source>
</evidence>
<dbReference type="InterPro" id="IPR007272">
    <property type="entry name" value="Sulf_transp_TsuA/YedE"/>
</dbReference>
<feature type="transmembrane region" description="Helical" evidence="9">
    <location>
        <begin position="122"/>
        <end position="142"/>
    </location>
</feature>
<dbReference type="PANTHER" id="PTHR30574">
    <property type="entry name" value="INNER MEMBRANE PROTEIN YEDE"/>
    <property type="match status" value="1"/>
</dbReference>
<feature type="transmembrane region" description="Helical" evidence="9">
    <location>
        <begin position="14"/>
        <end position="36"/>
    </location>
</feature>
<accession>A0ABX9A5H7</accession>
<keyword evidence="2" id="KW-0813">Transport</keyword>
<feature type="transmembrane region" description="Helical" evidence="9">
    <location>
        <begin position="82"/>
        <end position="101"/>
    </location>
</feature>
<keyword evidence="3" id="KW-1003">Cell membrane</keyword>
<keyword evidence="5 9" id="KW-0812">Transmembrane</keyword>
<proteinExistence type="inferred from homology"/>
<name>A0ABX9A5H7_9SPHN</name>
<feature type="transmembrane region" description="Helical" evidence="9">
    <location>
        <begin position="57"/>
        <end position="76"/>
    </location>
</feature>
<evidence type="ECO:0000256" key="6">
    <source>
        <dbReference type="ARBA" id="ARBA00022989"/>
    </source>
</evidence>
<keyword evidence="4" id="KW-0997">Cell inner membrane</keyword>
<evidence type="ECO:0000256" key="3">
    <source>
        <dbReference type="ARBA" id="ARBA00022475"/>
    </source>
</evidence>
<organism evidence="10 11">
    <name type="scientific">Qipengyuania gelatinilytica</name>
    <dbReference type="NCBI Taxonomy" id="2867231"/>
    <lineage>
        <taxon>Bacteria</taxon>
        <taxon>Pseudomonadati</taxon>
        <taxon>Pseudomonadota</taxon>
        <taxon>Alphaproteobacteria</taxon>
        <taxon>Sphingomonadales</taxon>
        <taxon>Erythrobacteraceae</taxon>
        <taxon>Qipengyuania</taxon>
    </lineage>
</organism>
<dbReference type="RefSeq" id="WP_221432247.1">
    <property type="nucleotide sequence ID" value="NZ_CP081294.1"/>
</dbReference>
<keyword evidence="7 9" id="KW-0472">Membrane</keyword>
<comment type="subcellular location">
    <subcellularLocation>
        <location evidence="1">Cell inner membrane</location>
        <topology evidence="1">Multi-pass membrane protein</topology>
    </subcellularLocation>
</comment>
<sequence length="143" mass="13824">MLPGFPDAAPVDGLAGGVLIGLAGALLLLGAGRIVGVSGIASRAVGLSSEGMSRRSAWLFLIGLPLGAAIVATLKGGLNPEFVSLPLLAVAGVLVGFGARLGSGCTSGHGVCGVSRLSQRSIVATLTFMASGIATVALMGAVG</sequence>
<evidence type="ECO:0000256" key="4">
    <source>
        <dbReference type="ARBA" id="ARBA00022519"/>
    </source>
</evidence>
<evidence type="ECO:0000313" key="10">
    <source>
        <dbReference type="EMBL" id="QZD96531.1"/>
    </source>
</evidence>
<comment type="similarity">
    <text evidence="8">Belongs to the TsuA/YedE (TC 9.B.102) family.</text>
</comment>
<reference evidence="10 11" key="1">
    <citation type="submission" date="2021-08" db="EMBL/GenBank/DDBJ databases">
        <title>Comparative Genomics Analysis of the Genus Qipengyuania Reveals Extensive Genetic Diversity and Metabolic Versatility, Including the Description of Fifteen Novel Species.</title>
        <authorList>
            <person name="Liu Y."/>
        </authorList>
    </citation>
    <scope>NUCLEOTIDE SEQUENCE [LARGE SCALE GENOMIC DNA]</scope>
    <source>
        <strain evidence="10 11">1NDH1</strain>
    </source>
</reference>
<dbReference type="Pfam" id="PF04143">
    <property type="entry name" value="Sulf_transp"/>
    <property type="match status" value="1"/>
</dbReference>
<evidence type="ECO:0000256" key="8">
    <source>
        <dbReference type="ARBA" id="ARBA00035655"/>
    </source>
</evidence>
<evidence type="ECO:0000256" key="9">
    <source>
        <dbReference type="SAM" id="Phobius"/>
    </source>
</evidence>